<dbReference type="InterPro" id="IPR013968">
    <property type="entry name" value="PKS_KR"/>
</dbReference>
<dbReference type="Pfam" id="PF00501">
    <property type="entry name" value="AMP-binding"/>
    <property type="match status" value="1"/>
</dbReference>
<dbReference type="Gene3D" id="3.30.300.30">
    <property type="match status" value="1"/>
</dbReference>
<dbReference type="InterPro" id="IPR006162">
    <property type="entry name" value="Ppantetheine_attach_site"/>
</dbReference>
<evidence type="ECO:0000313" key="8">
    <source>
        <dbReference type="Proteomes" id="UP000542674"/>
    </source>
</evidence>
<keyword evidence="2" id="KW-0597">Phosphoprotein</keyword>
<dbReference type="GO" id="GO:0031177">
    <property type="term" value="F:phosphopantetheine binding"/>
    <property type="evidence" value="ECO:0007669"/>
    <property type="project" value="InterPro"/>
</dbReference>
<dbReference type="InterPro" id="IPR014030">
    <property type="entry name" value="Ketoacyl_synth_N"/>
</dbReference>
<feature type="domain" description="Ketosynthase family 3 (KS3)" evidence="6">
    <location>
        <begin position="565"/>
        <end position="926"/>
    </location>
</feature>
<dbReference type="Gene3D" id="3.40.50.12780">
    <property type="entry name" value="N-terminal domain of ligase-like"/>
    <property type="match status" value="1"/>
</dbReference>
<accession>A0A7W7T8G9</accession>
<sequence>MPDLSPVAAARRFSGGTAVRCGAVVLGYPELVRRAGRLAARLGEPGGRVAYLGGNSPELLITYLACAWHGSTFVPVNPRLSVAEADAVLRHCGAHAAVVEPGHPHAALDVRRVTGEGEPGKPVACAPDDLAMLLYTSGTTGRPKGVRLTYGNLHANGEGFGSVADTRPDDVNLVVTPLAHIGGLNCFTLRSLRRGGTTVLHRSFDPARVLRDLVAHRVNTMFAVPSMYAAIARVPGFADADLSALRVPIVSGAPVPPALIRLYAEHGVALQQAWGLTETSCYATYLPGADRIGSAGKPLPHNEIRLVDPDTGTPGPRGEVRVRGAGVTAGYWAEDPATGFDAEGWLRTGDVGVLDDDGYLYLVDRLRHLIITGGENVYPAEVEHALADCPGLVEVAVLGVPDAVRGEAVLAVVVGGGLTLAVVRRHASGRIADFKLPTRLRVVAALPRSPTGKVDRAALRDLVVDVRSTPPGFPHPVSAPGAATSPGRVLSADASSILDGFDPHTPFADLGVDSLGAIALRDRLAAATGLDLPSTLVYDHPMAAAVRDFLDGVEVSDGPGPDLVAEPIAIVGLAVRLPGGIDTPEALRDLVLSGGDVISGFPADRCWPGAGFGGFLDGAAEFDAEFFGIPDHEALATDPQQRVLLEVTWEAIERAGIDPRSLRDKDVGVFTGVFANDYAHRVPPDGHRATGGFAAMAAGRVSYVLGTTGPALVVDTACSSSLVALHLAVRSLRDGECSLALAGGVTVMTSPHGFVEFAKLGALAPDGRCRPFGPDAAGTVWSEGVGVLVLRRLSDAVAAGNPVLAVVRGTAVNSDGTSNGLTAPSGRAQRRVIRRALADAGLKPSEVDYVEAHGTGTVLGDRVEAAALADVYGDVAIGSVKAHVGHTQAAAGVVGVVNALLADGPRRVAVSSFGLSGGNAHVLLEHHDPALPGPARTSFRRKRFWLDPPSTGHPMVTAAVDDPETGGVLVAGSWSTAEHPWLLDHVVDGTPVLPGTVWLDVVAYAGALVGCPVVADLTVDRPLSPGGTFRVKVGAEHDGRRPVAVYAGSCRATGHVTSTVASPRPVAWPPDARPVPVDDFYTDREWGPAFRCLRAAWRGDDLFAEVALPAADPRYALHPALVDAALHAALLDDQGPVIPFAWEGVVRHGSASTLRVRLSRVDGGWSLAACDTEGRPVLSVTRMRTASAPVHVLAWRPTSGRADSTGWYVLRPERAEGLPAPERARVVVNRVRRDLLAFLRRHPTGRLVVNTRDAVAVRPDEEVDPVAAAVWGLVRCAQAEYPDRFVLVDGPPGEVADEEQCAVRGDAVFVPRLVPARTESTRTGSSRYGRTALITGGTGALGAVVARYLVSQGVTNLVLCSRRGREAPGAVELCAELREAGAWVDVVPCDVGDREAVRDLLDGLERAPDLVVHAAGVLADGAVDRTTPDRVDAVFRAKVDGAVWLSEFLPDAALVLFSSVAGVLGTPGQAAHAAACAFLDGLATRRPGVTSLAWGDWGGAEPAFAARAGVRPVDTGTALRLLCADAPAVLVPAVFDTGPLDRVPTPLRDLVPARRADLPSRVAALEPRDRSAFLVDVVLREASVLVARVTADRAFHDSGFDSLTAVALRDRLAAATGLALSPALVYEHPTPEALARHLLSRLEGECP</sequence>
<evidence type="ECO:0000259" key="5">
    <source>
        <dbReference type="PROSITE" id="PS50075"/>
    </source>
</evidence>
<dbReference type="InterPro" id="IPR050091">
    <property type="entry name" value="PKS_NRPS_Biosynth_Enz"/>
</dbReference>
<dbReference type="InterPro" id="IPR020806">
    <property type="entry name" value="PKS_PP-bd"/>
</dbReference>
<dbReference type="Pfam" id="PF02801">
    <property type="entry name" value="Ketoacyl-synt_C"/>
    <property type="match status" value="1"/>
</dbReference>
<dbReference type="InterPro" id="IPR036736">
    <property type="entry name" value="ACP-like_sf"/>
</dbReference>
<dbReference type="InterPro" id="IPR042104">
    <property type="entry name" value="PKS_dehydratase_sf"/>
</dbReference>
<dbReference type="InterPro" id="IPR014031">
    <property type="entry name" value="Ketoacyl_synth_C"/>
</dbReference>
<dbReference type="InterPro" id="IPR036291">
    <property type="entry name" value="NAD(P)-bd_dom_sf"/>
</dbReference>
<dbReference type="SMART" id="SM00826">
    <property type="entry name" value="PKS_DH"/>
    <property type="match status" value="1"/>
</dbReference>
<dbReference type="InterPro" id="IPR042099">
    <property type="entry name" value="ANL_N_sf"/>
</dbReference>
<dbReference type="PROSITE" id="PS00455">
    <property type="entry name" value="AMP_BINDING"/>
    <property type="match status" value="1"/>
</dbReference>
<dbReference type="SMART" id="SM00825">
    <property type="entry name" value="PKS_KS"/>
    <property type="match status" value="1"/>
</dbReference>
<dbReference type="InterPro" id="IPR049551">
    <property type="entry name" value="PKS_DH_C"/>
</dbReference>
<dbReference type="GO" id="GO:0004315">
    <property type="term" value="F:3-oxoacyl-[acyl-carrier-protein] synthase activity"/>
    <property type="evidence" value="ECO:0007669"/>
    <property type="project" value="InterPro"/>
</dbReference>
<dbReference type="InterPro" id="IPR049552">
    <property type="entry name" value="PKS_DH_N"/>
</dbReference>
<organism evidence="7 8">
    <name type="scientific">Saccharothrix violaceirubra</name>
    <dbReference type="NCBI Taxonomy" id="413306"/>
    <lineage>
        <taxon>Bacteria</taxon>
        <taxon>Bacillati</taxon>
        <taxon>Actinomycetota</taxon>
        <taxon>Actinomycetes</taxon>
        <taxon>Pseudonocardiales</taxon>
        <taxon>Pseudonocardiaceae</taxon>
        <taxon>Saccharothrix</taxon>
    </lineage>
</organism>
<proteinExistence type="predicted"/>
<dbReference type="Gene3D" id="3.40.47.10">
    <property type="match status" value="1"/>
</dbReference>
<keyword evidence="1" id="KW-0596">Phosphopantetheine</keyword>
<evidence type="ECO:0000256" key="1">
    <source>
        <dbReference type="ARBA" id="ARBA00022450"/>
    </source>
</evidence>
<dbReference type="CDD" id="cd08956">
    <property type="entry name" value="KR_3_FAS_SDR_x"/>
    <property type="match status" value="1"/>
</dbReference>
<dbReference type="Proteomes" id="UP000542674">
    <property type="component" value="Unassembled WGS sequence"/>
</dbReference>
<dbReference type="GO" id="GO:0004312">
    <property type="term" value="F:fatty acid synthase activity"/>
    <property type="evidence" value="ECO:0007669"/>
    <property type="project" value="TreeGrafter"/>
</dbReference>
<dbReference type="GO" id="GO:0006633">
    <property type="term" value="P:fatty acid biosynthetic process"/>
    <property type="evidence" value="ECO:0007669"/>
    <property type="project" value="InterPro"/>
</dbReference>
<dbReference type="PANTHER" id="PTHR43775:SF51">
    <property type="entry name" value="INACTIVE PHENOLPHTHIOCEROL SYNTHESIS POLYKETIDE SYNTHASE TYPE I PKS1-RELATED"/>
    <property type="match status" value="1"/>
</dbReference>
<dbReference type="InterPro" id="IPR055123">
    <property type="entry name" value="SpnB-like_Rossmann"/>
</dbReference>
<dbReference type="PROSITE" id="PS00606">
    <property type="entry name" value="KS3_1"/>
    <property type="match status" value="1"/>
</dbReference>
<dbReference type="InterPro" id="IPR057326">
    <property type="entry name" value="KR_dom"/>
</dbReference>
<name>A0A7W7T8G9_9PSEU</name>
<dbReference type="InterPro" id="IPR016039">
    <property type="entry name" value="Thiolase-like"/>
</dbReference>
<evidence type="ECO:0000256" key="2">
    <source>
        <dbReference type="ARBA" id="ARBA00022553"/>
    </source>
</evidence>
<evidence type="ECO:0000256" key="4">
    <source>
        <dbReference type="ARBA" id="ARBA00022737"/>
    </source>
</evidence>
<dbReference type="Gene3D" id="3.10.129.110">
    <property type="entry name" value="Polyketide synthase dehydratase"/>
    <property type="match status" value="1"/>
</dbReference>
<dbReference type="CDD" id="cd00833">
    <property type="entry name" value="PKS"/>
    <property type="match status" value="1"/>
</dbReference>
<dbReference type="InterPro" id="IPR020841">
    <property type="entry name" value="PKS_Beta-ketoAc_synthase_dom"/>
</dbReference>
<dbReference type="Pfam" id="PF08659">
    <property type="entry name" value="KR"/>
    <property type="match status" value="1"/>
</dbReference>
<dbReference type="InterPro" id="IPR018201">
    <property type="entry name" value="Ketoacyl_synth_AS"/>
</dbReference>
<evidence type="ECO:0000259" key="6">
    <source>
        <dbReference type="PROSITE" id="PS52004"/>
    </source>
</evidence>
<gene>
    <name evidence="7" type="ORF">F4559_004589</name>
</gene>
<dbReference type="GO" id="GO:0016874">
    <property type="term" value="F:ligase activity"/>
    <property type="evidence" value="ECO:0007669"/>
    <property type="project" value="UniProtKB-KW"/>
</dbReference>
<keyword evidence="7" id="KW-0436">Ligase</keyword>
<protein>
    <submittedName>
        <fullName evidence="7">Acyl-CoA synthetase (AMP-forming)/AMP-acid ligase II/3-oxoacyl-(Acyl-carrier-protein) synthase/NAD(P)-dependent dehydrogenase (Short-subunit alcohol dehydrogenase family)</fullName>
    </submittedName>
</protein>
<dbReference type="SMART" id="SM01294">
    <property type="entry name" value="PKS_PP_betabranch"/>
    <property type="match status" value="1"/>
</dbReference>
<comment type="caution">
    <text evidence="7">The sequence shown here is derived from an EMBL/GenBank/DDBJ whole genome shotgun (WGS) entry which is preliminary data.</text>
</comment>
<dbReference type="PROSITE" id="PS00012">
    <property type="entry name" value="PHOSPHOPANTETHEINE"/>
    <property type="match status" value="2"/>
</dbReference>
<dbReference type="InterPro" id="IPR045851">
    <property type="entry name" value="AMP-bd_C_sf"/>
</dbReference>
<dbReference type="Gene3D" id="1.10.1200.10">
    <property type="entry name" value="ACP-like"/>
    <property type="match status" value="2"/>
</dbReference>
<evidence type="ECO:0000313" key="7">
    <source>
        <dbReference type="EMBL" id="MBB4967230.1"/>
    </source>
</evidence>
<dbReference type="Pfam" id="PF00550">
    <property type="entry name" value="PP-binding"/>
    <property type="match status" value="2"/>
</dbReference>
<dbReference type="Pfam" id="PF13193">
    <property type="entry name" value="AMP-binding_C"/>
    <property type="match status" value="1"/>
</dbReference>
<dbReference type="SMART" id="SM00822">
    <property type="entry name" value="PKS_KR"/>
    <property type="match status" value="1"/>
</dbReference>
<dbReference type="SUPFAM" id="SSF51735">
    <property type="entry name" value="NAD(P)-binding Rossmann-fold domains"/>
    <property type="match status" value="2"/>
</dbReference>
<dbReference type="Pfam" id="PF14765">
    <property type="entry name" value="PS-DH"/>
    <property type="match status" value="1"/>
</dbReference>
<reference evidence="7 8" key="1">
    <citation type="submission" date="2020-08" db="EMBL/GenBank/DDBJ databases">
        <title>Sequencing the genomes of 1000 actinobacteria strains.</title>
        <authorList>
            <person name="Klenk H.-P."/>
        </authorList>
    </citation>
    <scope>NUCLEOTIDE SEQUENCE [LARGE SCALE GENOMIC DNA]</scope>
    <source>
        <strain evidence="7 8">DSM 45084</strain>
    </source>
</reference>
<dbReference type="SUPFAM" id="SSF56801">
    <property type="entry name" value="Acetyl-CoA synthetase-like"/>
    <property type="match status" value="1"/>
</dbReference>
<feature type="domain" description="Carrier" evidence="5">
    <location>
        <begin position="1568"/>
        <end position="1642"/>
    </location>
</feature>
<dbReference type="EMBL" id="JACHJS010000001">
    <property type="protein sequence ID" value="MBB4967230.1"/>
    <property type="molecule type" value="Genomic_DNA"/>
</dbReference>
<keyword evidence="4" id="KW-0677">Repeat</keyword>
<dbReference type="PANTHER" id="PTHR43775">
    <property type="entry name" value="FATTY ACID SYNTHASE"/>
    <property type="match status" value="1"/>
</dbReference>
<feature type="domain" description="Carrier" evidence="5">
    <location>
        <begin position="480"/>
        <end position="554"/>
    </location>
</feature>
<dbReference type="InterPro" id="IPR020845">
    <property type="entry name" value="AMP-binding_CS"/>
</dbReference>
<dbReference type="SUPFAM" id="SSF47336">
    <property type="entry name" value="ACP-like"/>
    <property type="match status" value="2"/>
</dbReference>
<dbReference type="PROSITE" id="PS52004">
    <property type="entry name" value="KS3_2"/>
    <property type="match status" value="1"/>
</dbReference>
<dbReference type="Pfam" id="PF22953">
    <property type="entry name" value="SpnB_Rossmann"/>
    <property type="match status" value="1"/>
</dbReference>
<dbReference type="InterPro" id="IPR009081">
    <property type="entry name" value="PP-bd_ACP"/>
</dbReference>
<keyword evidence="8" id="KW-1185">Reference proteome</keyword>
<dbReference type="InterPro" id="IPR000873">
    <property type="entry name" value="AMP-dep_synth/lig_dom"/>
</dbReference>
<dbReference type="InterPro" id="IPR025110">
    <property type="entry name" value="AMP-bd_C"/>
</dbReference>
<dbReference type="Pfam" id="PF21089">
    <property type="entry name" value="PKS_DH_N"/>
    <property type="match status" value="1"/>
</dbReference>
<dbReference type="Pfam" id="PF00109">
    <property type="entry name" value="ketoacyl-synt"/>
    <property type="match status" value="1"/>
</dbReference>
<dbReference type="PROSITE" id="PS50075">
    <property type="entry name" value="CARRIER"/>
    <property type="match status" value="2"/>
</dbReference>
<dbReference type="Gene3D" id="3.40.50.720">
    <property type="entry name" value="NAD(P)-binding Rossmann-like Domain"/>
    <property type="match status" value="1"/>
</dbReference>
<dbReference type="SMART" id="SM00823">
    <property type="entry name" value="PKS_PP"/>
    <property type="match status" value="2"/>
</dbReference>
<dbReference type="RefSeq" id="WP_184671753.1">
    <property type="nucleotide sequence ID" value="NZ_BAABAI010000048.1"/>
</dbReference>
<dbReference type="SUPFAM" id="SSF53901">
    <property type="entry name" value="Thiolase-like"/>
    <property type="match status" value="1"/>
</dbReference>
<keyword evidence="3" id="KW-0808">Transferase</keyword>
<evidence type="ECO:0000256" key="3">
    <source>
        <dbReference type="ARBA" id="ARBA00022679"/>
    </source>
</evidence>
<dbReference type="InterPro" id="IPR020807">
    <property type="entry name" value="PKS_DH"/>
</dbReference>